<dbReference type="Pfam" id="PF14218">
    <property type="entry name" value="COP23"/>
    <property type="match status" value="1"/>
</dbReference>
<dbReference type="PROSITE" id="PS51257">
    <property type="entry name" value="PROKAR_LIPOPROTEIN"/>
    <property type="match status" value="1"/>
</dbReference>
<reference evidence="1 2" key="1">
    <citation type="submission" date="2020-04" db="EMBL/GenBank/DDBJ databases">
        <authorList>
            <person name="Basu S."/>
            <person name="Maruthanayagam V."/>
            <person name="Chakraborty S."/>
            <person name="Pramanik A."/>
            <person name="Mukherjee J."/>
            <person name="Brink B."/>
        </authorList>
    </citation>
    <scope>NUCLEOTIDE SEQUENCE [LARGE SCALE GENOMIC DNA]</scope>
    <source>
        <strain evidence="1 2">AP17</strain>
    </source>
</reference>
<sequence length="159" mass="17553">MNIPRQYATPVLLFWGFQLLFVACTPRSDPDAVTLIPVQNLNASGIDYTCGTYEGAPATIARTADGNTPIIRWMSEYFTPSGWTPKMRCDEVSQRFNRFHQQGWLAQLTTGNLNDLPVICAPQFPGGDCGELLLTLEPQEAAAVVLQDLVNPEVAPIQR</sequence>
<evidence type="ECO:0000313" key="2">
    <source>
        <dbReference type="Proteomes" id="UP000500857"/>
    </source>
</evidence>
<dbReference type="InterPro" id="IPR025478">
    <property type="entry name" value="COP23"/>
</dbReference>
<gene>
    <name evidence="1" type="ORF">HCG48_17085</name>
</gene>
<proteinExistence type="predicted"/>
<protein>
    <submittedName>
        <fullName evidence="1">Uncharacterized protein</fullName>
    </submittedName>
</protein>
<dbReference type="AlphaFoldDB" id="A0A6H1U115"/>
<keyword evidence="2" id="KW-1185">Reference proteome</keyword>
<dbReference type="EMBL" id="CP051167">
    <property type="protein sequence ID" value="QIZ72077.1"/>
    <property type="molecule type" value="Genomic_DNA"/>
</dbReference>
<organism evidence="1 2">
    <name type="scientific">Oxynema aestuarii AP17</name>
    <dbReference type="NCBI Taxonomy" id="2064643"/>
    <lineage>
        <taxon>Bacteria</taxon>
        <taxon>Bacillati</taxon>
        <taxon>Cyanobacteriota</taxon>
        <taxon>Cyanophyceae</taxon>
        <taxon>Oscillatoriophycideae</taxon>
        <taxon>Oscillatoriales</taxon>
        <taxon>Oscillatoriaceae</taxon>
        <taxon>Oxynema</taxon>
        <taxon>Oxynema aestuarii</taxon>
    </lineage>
</organism>
<dbReference type="Proteomes" id="UP000500857">
    <property type="component" value="Chromosome"/>
</dbReference>
<dbReference type="KEGG" id="oxy:HCG48_17085"/>
<accession>A0A6H1U115</accession>
<name>A0A6H1U115_9CYAN</name>
<dbReference type="RefSeq" id="WP_168570228.1">
    <property type="nucleotide sequence ID" value="NZ_CP051167.1"/>
</dbReference>
<evidence type="ECO:0000313" key="1">
    <source>
        <dbReference type="EMBL" id="QIZ72077.1"/>
    </source>
</evidence>